<keyword evidence="4" id="KW-0539">Nucleus</keyword>
<dbReference type="Pfam" id="PF13921">
    <property type="entry name" value="Myb_DNA-bind_6"/>
    <property type="match status" value="1"/>
</dbReference>
<sequence length="377" mass="42055">MKATRRWTREEDELLQQAIAKSSMSGPSPARPGDYVTVSSDSETGDDDAIIDWHSVASTIEGRNNKDCRKRWAYSLKPSIKKGSWNESEDKLLIKAVKLHGSRYTKLSSQTGNSSQSTGGSHCTAFMTGKLDNHVYVSENASGAIFFEYMQNSLLNAQPPSNGYTMNSITGSHWNGWQTDNYYICPSTDETLQQNSLTVHSLGSLQFSLPMTTDPGFVDNDSLNYRPGNRIFKYEMSISCQPPPVAQPNIELNPPLTALIRILDISTNEAIPIEEEPNSIWAMVFPVNEDNCDTVLSPSMCFFNRSTCDSVHPLKDNSGYVKFPYLSFNKEGLYRLRISLWKMDGEGGSCLMQVDSDPISVCHGEESLERVQISSYD</sequence>
<dbReference type="InterPro" id="IPR038491">
    <property type="entry name" value="Velvet_dom_sf"/>
</dbReference>
<evidence type="ECO:0000313" key="8">
    <source>
        <dbReference type="EMBL" id="KAH0563466.1"/>
    </source>
</evidence>
<keyword evidence="9" id="KW-1185">Reference proteome</keyword>
<evidence type="ECO:0008006" key="10">
    <source>
        <dbReference type="Google" id="ProtNLM"/>
    </source>
</evidence>
<dbReference type="InterPro" id="IPR017930">
    <property type="entry name" value="Myb_dom"/>
</dbReference>
<dbReference type="GO" id="GO:0042796">
    <property type="term" value="P:snRNA transcription by RNA polymerase III"/>
    <property type="evidence" value="ECO:0007669"/>
    <property type="project" value="TreeGrafter"/>
</dbReference>
<dbReference type="Proteomes" id="UP000750711">
    <property type="component" value="Unassembled WGS sequence"/>
</dbReference>
<protein>
    <recommendedName>
        <fullName evidence="10">Myb-like domain-containing protein</fullName>
    </recommendedName>
</protein>
<dbReference type="InterPro" id="IPR001005">
    <property type="entry name" value="SANT/Myb"/>
</dbReference>
<evidence type="ECO:0000313" key="9">
    <source>
        <dbReference type="Proteomes" id="UP000750711"/>
    </source>
</evidence>
<evidence type="ECO:0000256" key="2">
    <source>
        <dbReference type="ARBA" id="ARBA00023125"/>
    </source>
</evidence>
<evidence type="ECO:0000256" key="1">
    <source>
        <dbReference type="ARBA" id="ARBA00023015"/>
    </source>
</evidence>
<proteinExistence type="predicted"/>
<dbReference type="SMART" id="SM00717">
    <property type="entry name" value="SANT"/>
    <property type="match status" value="2"/>
</dbReference>
<dbReference type="PANTHER" id="PTHR46621">
    <property type="entry name" value="SNRNA-ACTIVATING PROTEIN COMPLEX SUBUNIT 4"/>
    <property type="match status" value="1"/>
</dbReference>
<reference evidence="8" key="1">
    <citation type="submission" date="2021-03" db="EMBL/GenBank/DDBJ databases">
        <title>Comparative genomics and phylogenomic investigation of the class Geoglossomycetes provide insights into ecological specialization and systematics.</title>
        <authorList>
            <person name="Melie T."/>
            <person name="Pirro S."/>
            <person name="Miller A.N."/>
            <person name="Quandt A."/>
        </authorList>
    </citation>
    <scope>NUCLEOTIDE SEQUENCE</scope>
    <source>
        <strain evidence="8">CAQ_001_2017</strain>
    </source>
</reference>
<name>A0A9P8RS51_9PEZI</name>
<dbReference type="PROSITE" id="PS51294">
    <property type="entry name" value="HTH_MYB"/>
    <property type="match status" value="1"/>
</dbReference>
<dbReference type="GO" id="GO:0000978">
    <property type="term" value="F:RNA polymerase II cis-regulatory region sequence-specific DNA binding"/>
    <property type="evidence" value="ECO:0007669"/>
    <property type="project" value="TreeGrafter"/>
</dbReference>
<dbReference type="PROSITE" id="PS50090">
    <property type="entry name" value="MYB_LIKE"/>
    <property type="match status" value="1"/>
</dbReference>
<dbReference type="GO" id="GO:0019185">
    <property type="term" value="C:snRNA-activating protein complex"/>
    <property type="evidence" value="ECO:0007669"/>
    <property type="project" value="TreeGrafter"/>
</dbReference>
<evidence type="ECO:0000259" key="7">
    <source>
        <dbReference type="PROSITE" id="PS51294"/>
    </source>
</evidence>
<dbReference type="SUPFAM" id="SSF46689">
    <property type="entry name" value="Homeodomain-like"/>
    <property type="match status" value="1"/>
</dbReference>
<evidence type="ECO:0000256" key="4">
    <source>
        <dbReference type="ARBA" id="ARBA00023242"/>
    </source>
</evidence>
<organism evidence="8 9">
    <name type="scientific">Trichoglossum hirsutum</name>
    <dbReference type="NCBI Taxonomy" id="265104"/>
    <lineage>
        <taxon>Eukaryota</taxon>
        <taxon>Fungi</taxon>
        <taxon>Dikarya</taxon>
        <taxon>Ascomycota</taxon>
        <taxon>Pezizomycotina</taxon>
        <taxon>Geoglossomycetes</taxon>
        <taxon>Geoglossales</taxon>
        <taxon>Geoglossaceae</taxon>
        <taxon>Trichoglossum</taxon>
    </lineage>
</organism>
<gene>
    <name evidence="8" type="ORF">GP486_001966</name>
</gene>
<dbReference type="Gene3D" id="1.10.10.60">
    <property type="entry name" value="Homeodomain-like"/>
    <property type="match status" value="1"/>
</dbReference>
<feature type="domain" description="Myb-like" evidence="6">
    <location>
        <begin position="1"/>
        <end position="76"/>
    </location>
</feature>
<dbReference type="Gene3D" id="2.60.40.3960">
    <property type="entry name" value="Velvet domain"/>
    <property type="match status" value="1"/>
</dbReference>
<dbReference type="AlphaFoldDB" id="A0A9P8RS51"/>
<dbReference type="GO" id="GO:0042795">
    <property type="term" value="P:snRNA transcription by RNA polymerase II"/>
    <property type="evidence" value="ECO:0007669"/>
    <property type="project" value="TreeGrafter"/>
</dbReference>
<dbReference type="InterPro" id="IPR051575">
    <property type="entry name" value="Myb-like_DNA-bd"/>
</dbReference>
<dbReference type="CDD" id="cd00167">
    <property type="entry name" value="SANT"/>
    <property type="match status" value="1"/>
</dbReference>
<keyword evidence="3" id="KW-0804">Transcription</keyword>
<dbReference type="InterPro" id="IPR009057">
    <property type="entry name" value="Homeodomain-like_sf"/>
</dbReference>
<keyword evidence="2" id="KW-0238">DNA-binding</keyword>
<evidence type="ECO:0000256" key="3">
    <source>
        <dbReference type="ARBA" id="ARBA00023163"/>
    </source>
</evidence>
<accession>A0A9P8RS51</accession>
<feature type="domain" description="HTH myb-type" evidence="7">
    <location>
        <begin position="77"/>
        <end position="113"/>
    </location>
</feature>
<dbReference type="GO" id="GO:0001006">
    <property type="term" value="F:RNA polymerase III type 3 promoter sequence-specific DNA binding"/>
    <property type="evidence" value="ECO:0007669"/>
    <property type="project" value="TreeGrafter"/>
</dbReference>
<dbReference type="EMBL" id="JAGHQM010000199">
    <property type="protein sequence ID" value="KAH0563466.1"/>
    <property type="molecule type" value="Genomic_DNA"/>
</dbReference>
<dbReference type="PANTHER" id="PTHR46621:SF1">
    <property type="entry name" value="SNRNA-ACTIVATING PROTEIN COMPLEX SUBUNIT 4"/>
    <property type="match status" value="1"/>
</dbReference>
<keyword evidence="1" id="KW-0805">Transcription regulation</keyword>
<evidence type="ECO:0000259" key="6">
    <source>
        <dbReference type="PROSITE" id="PS50090"/>
    </source>
</evidence>
<evidence type="ECO:0000256" key="5">
    <source>
        <dbReference type="SAM" id="MobiDB-lite"/>
    </source>
</evidence>
<feature type="region of interest" description="Disordered" evidence="5">
    <location>
        <begin position="20"/>
        <end position="43"/>
    </location>
</feature>
<comment type="caution">
    <text evidence="8">The sequence shown here is derived from an EMBL/GenBank/DDBJ whole genome shotgun (WGS) entry which is preliminary data.</text>
</comment>